<evidence type="ECO:0000313" key="3">
    <source>
        <dbReference type="EMBL" id="CAD2176057.1"/>
    </source>
</evidence>
<proteinExistence type="predicted"/>
<sequence>MKNLNLILLSIFVIKEFQLELTDGMFTGGDSRGQASRKGKEKAGGSSSTPAASFDENNFSLIELSLLLRTFSRIEIEELELHGPSTSLNKIIIKRGNELISTLIPDTPKIFELESFKITSEKLKKIIEYYNDIFDSKFVNLINDYPQLQRKKIENGIEKFSEGKAFGNIMHI</sequence>
<feature type="chain" id="PRO_5027707070" evidence="2">
    <location>
        <begin position="25"/>
        <end position="172"/>
    </location>
</feature>
<gene>
    <name evidence="3" type="ORF">MENT_LOCUS27827</name>
</gene>
<feature type="signal peptide" evidence="2">
    <location>
        <begin position="1"/>
        <end position="24"/>
    </location>
</feature>
<evidence type="ECO:0000256" key="1">
    <source>
        <dbReference type="SAM" id="MobiDB-lite"/>
    </source>
</evidence>
<comment type="caution">
    <text evidence="3">The sequence shown here is derived from an EMBL/GenBank/DDBJ whole genome shotgun (WGS) entry which is preliminary data.</text>
</comment>
<name>A0A6V7VM92_MELEN</name>
<reference evidence="3 4" key="1">
    <citation type="submission" date="2020-08" db="EMBL/GenBank/DDBJ databases">
        <authorList>
            <person name="Koutsovoulos G."/>
            <person name="Danchin GJ E."/>
        </authorList>
    </citation>
    <scope>NUCLEOTIDE SEQUENCE [LARGE SCALE GENOMIC DNA]</scope>
</reference>
<protein>
    <submittedName>
        <fullName evidence="3">Uncharacterized protein</fullName>
    </submittedName>
</protein>
<keyword evidence="2" id="KW-0732">Signal</keyword>
<dbReference type="Proteomes" id="UP000580250">
    <property type="component" value="Unassembled WGS sequence"/>
</dbReference>
<evidence type="ECO:0000313" key="4">
    <source>
        <dbReference type="Proteomes" id="UP000580250"/>
    </source>
</evidence>
<evidence type="ECO:0000256" key="2">
    <source>
        <dbReference type="SAM" id="SignalP"/>
    </source>
</evidence>
<accession>A0A6V7VM92</accession>
<dbReference type="AlphaFoldDB" id="A0A6V7VM92"/>
<feature type="region of interest" description="Disordered" evidence="1">
    <location>
        <begin position="30"/>
        <end position="51"/>
    </location>
</feature>
<organism evidence="3 4">
    <name type="scientific">Meloidogyne enterolobii</name>
    <name type="common">Root-knot nematode worm</name>
    <name type="synonym">Meloidogyne mayaguensis</name>
    <dbReference type="NCBI Taxonomy" id="390850"/>
    <lineage>
        <taxon>Eukaryota</taxon>
        <taxon>Metazoa</taxon>
        <taxon>Ecdysozoa</taxon>
        <taxon>Nematoda</taxon>
        <taxon>Chromadorea</taxon>
        <taxon>Rhabditida</taxon>
        <taxon>Tylenchina</taxon>
        <taxon>Tylenchomorpha</taxon>
        <taxon>Tylenchoidea</taxon>
        <taxon>Meloidogynidae</taxon>
        <taxon>Meloidogyninae</taxon>
        <taxon>Meloidogyne</taxon>
    </lineage>
</organism>
<dbReference type="EMBL" id="CAJEWN010000267">
    <property type="protein sequence ID" value="CAD2176057.1"/>
    <property type="molecule type" value="Genomic_DNA"/>
</dbReference>